<dbReference type="PROSITE" id="PS51450">
    <property type="entry name" value="LRR"/>
    <property type="match status" value="2"/>
</dbReference>
<keyword evidence="5" id="KW-0843">Virulence</keyword>
<evidence type="ECO:0000313" key="9">
    <source>
        <dbReference type="EMBL" id="AZV27430.1"/>
    </source>
</evidence>
<dbReference type="GO" id="GO:0061630">
    <property type="term" value="F:ubiquitin protein ligase activity"/>
    <property type="evidence" value="ECO:0007669"/>
    <property type="project" value="UniProtKB-EC"/>
</dbReference>
<feature type="domain" description="NEL" evidence="8">
    <location>
        <begin position="1319"/>
        <end position="1618"/>
    </location>
</feature>
<evidence type="ECO:0000256" key="6">
    <source>
        <dbReference type="PROSITE-ProRule" id="PRU01398"/>
    </source>
</evidence>
<evidence type="ECO:0000256" key="4">
    <source>
        <dbReference type="ARBA" id="ARBA00022737"/>
    </source>
</evidence>
<dbReference type="InterPro" id="IPR029487">
    <property type="entry name" value="NEL_dom"/>
</dbReference>
<dbReference type="GO" id="GO:0005737">
    <property type="term" value="C:cytoplasm"/>
    <property type="evidence" value="ECO:0007669"/>
    <property type="project" value="TreeGrafter"/>
</dbReference>
<organism evidence="9 10">
    <name type="scientific">Pseudomonas syringae</name>
    <dbReference type="NCBI Taxonomy" id="317"/>
    <lineage>
        <taxon>Bacteria</taxon>
        <taxon>Pseudomonadati</taxon>
        <taxon>Pseudomonadota</taxon>
        <taxon>Gammaproteobacteria</taxon>
        <taxon>Pseudomonadales</taxon>
        <taxon>Pseudomonadaceae</taxon>
        <taxon>Pseudomonas</taxon>
    </lineage>
</organism>
<proteinExistence type="inferred from homology"/>
<dbReference type="PROSITE" id="PS52053">
    <property type="entry name" value="NEL"/>
    <property type="match status" value="1"/>
</dbReference>
<dbReference type="Pfam" id="PF00560">
    <property type="entry name" value="LRR_1"/>
    <property type="match status" value="1"/>
</dbReference>
<dbReference type="Pfam" id="PF12799">
    <property type="entry name" value="LRR_4"/>
    <property type="match status" value="1"/>
</dbReference>
<dbReference type="Gene3D" id="1.20.58.360">
    <property type="entry name" value="Shigella T3SS effector IpaH defines"/>
    <property type="match status" value="1"/>
</dbReference>
<dbReference type="InterPro" id="IPR001611">
    <property type="entry name" value="Leu-rich_rpt"/>
</dbReference>
<reference evidence="9 10" key="1">
    <citation type="submission" date="2017-11" db="EMBL/GenBank/DDBJ databases">
        <title>Effect of PGPRs.</title>
        <authorList>
            <person name="Oliva R."/>
            <person name="Nong J."/>
            <person name="Roman V."/>
        </authorList>
    </citation>
    <scope>NUCLEOTIDE SEQUENCE [LARGE SCALE GENOMIC DNA]</scope>
    <source>
        <strain evidence="9">Inb918</strain>
    </source>
</reference>
<dbReference type="InterPro" id="IPR046673">
    <property type="entry name" value="ToxA_N"/>
</dbReference>
<dbReference type="InterPro" id="IPR032675">
    <property type="entry name" value="LRR_dom_sf"/>
</dbReference>
<comment type="similarity">
    <text evidence="6">Belongs to the LRR-containing bacterial E3 ligase family.</text>
</comment>
<dbReference type="GO" id="GO:0005576">
    <property type="term" value="C:extracellular region"/>
    <property type="evidence" value="ECO:0007669"/>
    <property type="project" value="UniProtKB-UniRule"/>
</dbReference>
<dbReference type="InterPro" id="IPR025875">
    <property type="entry name" value="Leu-rich_rpt_4"/>
</dbReference>
<evidence type="ECO:0000256" key="5">
    <source>
        <dbReference type="ARBA" id="ARBA00023026"/>
    </source>
</evidence>
<dbReference type="GO" id="GO:0016567">
    <property type="term" value="P:protein ubiquitination"/>
    <property type="evidence" value="ECO:0007669"/>
    <property type="project" value="InterPro"/>
</dbReference>
<dbReference type="Pfam" id="PF14496">
    <property type="entry name" value="NEL"/>
    <property type="match status" value="1"/>
</dbReference>
<protein>
    <recommendedName>
        <fullName evidence="2">RING-type E3 ubiquitin transferase</fullName>
        <ecNumber evidence="2">2.3.2.27</ecNumber>
    </recommendedName>
</protein>
<dbReference type="InterPro" id="IPR003591">
    <property type="entry name" value="Leu-rich_rpt_typical-subtyp"/>
</dbReference>
<dbReference type="Pfam" id="PF20178">
    <property type="entry name" value="ToxA_N"/>
    <property type="match status" value="1"/>
</dbReference>
<dbReference type="PANTHER" id="PTHR48051:SF1">
    <property type="entry name" value="RAS SUPPRESSOR PROTEIN 1"/>
    <property type="match status" value="1"/>
</dbReference>
<dbReference type="Proteomes" id="UP000282760">
    <property type="component" value="Chromosome"/>
</dbReference>
<evidence type="ECO:0000256" key="3">
    <source>
        <dbReference type="ARBA" id="ARBA00022614"/>
    </source>
</evidence>
<sequence length="1625" mass="181505">MDVEKSDSISPVMTPAQQGVFFDLYKKQIPGWLLESSETARNDLYESFKTSFKSRQTALEQLRTLKSPQSFCTPLLAKAMAEKLGEDFEVEGAIFQHVRSTSSLLGLRRKLVLPINRDLLTAACENFELSETLASTYHESSLLYIPQQITGRNNKVLSIQPHEFARLCRYLDLGKQYQKHVEGFFGSDSEVASLQESAIAYSSDQFDVERHIAYMRGHISSDVYHMLESVRNSDPSIKLGKNTLGYQSLEMLGVQLKGPMFIGPVSEHTDGDYRCVIYTPGDPDHPLKEYPNFQKFELELSGRLRNSQFRGFFMRFIQMKDRSVFLTGLDVRLLKARPNQFPVSTTFLPLSGLDLEGDARQNLFLAIFQHRAAQVLADIRLLVVPTDDEDEKTRLARHDTYKAIGLNTLLFFVSFVPVLGEVICAVAGIQLLGQIYEGIESWAHGDQQHATDCLFDTLENLILMAGFAAGGVAVGKAYTVVRSSSFMQGLRRVPVGPMSYRLWNPDMAAYRQREPLPRSFAADAQGLVWRADNRYLPLGPDAYAVRPVTGTDLWEVHDPQQPGRYSPLLETNGAGAWRHDSELPNEWSSLTLFRRLGFREERISDIRALQVIAASGISQAAMRKLFVERGKPMAMLTDSVRRFRADSDVSQFMAQIETPASASLADADLQLYLLTGAGRWPQDMAILVKDITGNEVTRYGADKTARQVSLSEDALRNGQFYAPLLAALSDSERIRLLGSATVESKNQIALLGKHIAGLAPRMRMAMMDRLFRRTDVCELSRGESIIKAFPGLSASVADELVQHADAREWAQLESDIVPLRLAEEARRYQLVQRLNRAYEGLYLDAASGRDPDMVVLDTLSHLPGWPGDVFVEILDWGVYADQRAVVGPSDATHKVLVEAYAERYQVQDARNNSVSSHPSRTRANFFQALWESLPVHSRKAIGVETDVDGTGLRQKITALALQRREAFAKVLEIAPVRSSYRSPMRLADPRIEQVTVEQSAPSSPSLGISPALVRRAQELYPTQSTAQIKRFVTSLGADEVLAIRSLERLREQYRTMVETLERWTHRDTYYQDEEGPRLKVPVHSKARAMQAILRAWRKETRDASHPRHPTYNLTLDAVPLGDMPTLIGDFAHITALEMSRVGASAGLNTFLRNFPGLRVLNLSGNGLTRIPVAIGEMPGLTGLDLSNNRIRLTQQTIVELAGKHHLHTLDLGFNPLLGRTPDVSAMRNLRHLNLRNTGITQWPATDALAHLESVDLRNNQIVDIPSSVFTSRAVLNRGTTIDGNPLSTESLQAIAAYQQSQGISLGVTITEYTSTARLAGDREGAGWVNGLPTVEIGRAKQVLSSLSADPDSRDFFEVLMQLRETSDYARTREQLGQRVWNVLEAACEDDSLRRALYRMARTGWSNAPNVAGLFSDLEVRVLCYRAAAAARTGTQTLEGDLVRLLRGLFRLQQVEKQALLDIARRSRAGAFTQRQALDISLIYRVRLAQRLALPAQPTELNMPLDAEVTDSQIDHAYLEVVRAEQTTQLSESVSRQEFWAEYLLTTRQDAFTSVLDRSALAFARLEAQVGLSREAASQQMTTIFDNFRNESLELRKQLTNAALARHPGLSLPVTPGPNRLGTREG</sequence>
<dbReference type="InterPro" id="IPR050216">
    <property type="entry name" value="LRR_domain-containing"/>
</dbReference>
<comment type="caution">
    <text evidence="6">Lacks conserved residue(s) required for the propagation of feature annotation.</text>
</comment>
<evidence type="ECO:0000256" key="2">
    <source>
        <dbReference type="ARBA" id="ARBA00012483"/>
    </source>
</evidence>
<dbReference type="EMBL" id="CP024646">
    <property type="protein sequence ID" value="AZV27430.1"/>
    <property type="molecule type" value="Genomic_DNA"/>
</dbReference>
<keyword evidence="6" id="KW-1035">Host cytoplasm</keyword>
<keyword evidence="6" id="KW-0964">Secreted</keyword>
<gene>
    <name evidence="9" type="ORF">CT157_15930</name>
</gene>
<dbReference type="SMART" id="SM00369">
    <property type="entry name" value="LRR_TYP"/>
    <property type="match status" value="3"/>
</dbReference>
<dbReference type="SUPFAM" id="SSF52058">
    <property type="entry name" value="L domain-like"/>
    <property type="match status" value="1"/>
</dbReference>
<feature type="region of interest" description="Disordered" evidence="7">
    <location>
        <begin position="1606"/>
        <end position="1625"/>
    </location>
</feature>
<evidence type="ECO:0000256" key="1">
    <source>
        <dbReference type="ARBA" id="ARBA00000900"/>
    </source>
</evidence>
<keyword evidence="6" id="KW-0833">Ubl conjugation pathway</keyword>
<evidence type="ECO:0000313" key="10">
    <source>
        <dbReference type="Proteomes" id="UP000282760"/>
    </source>
</evidence>
<comment type="catalytic activity">
    <reaction evidence="1">
        <text>S-ubiquitinyl-[E2 ubiquitin-conjugating enzyme]-L-cysteine + [acceptor protein]-L-lysine = [E2 ubiquitin-conjugating enzyme]-L-cysteine + N(6)-ubiquitinyl-[acceptor protein]-L-lysine.</text>
        <dbReference type="EC" id="2.3.2.27"/>
    </reaction>
</comment>
<evidence type="ECO:0000259" key="8">
    <source>
        <dbReference type="PROSITE" id="PS52053"/>
    </source>
</evidence>
<keyword evidence="3" id="KW-0433">Leucine-rich repeat</keyword>
<dbReference type="EC" id="2.3.2.27" evidence="2"/>
<name>A0A3T0JVE0_PSESX</name>
<keyword evidence="4" id="KW-0677">Repeat</keyword>
<dbReference type="PANTHER" id="PTHR48051">
    <property type="match status" value="1"/>
</dbReference>
<accession>A0A3T0JVE0</accession>
<evidence type="ECO:0000256" key="7">
    <source>
        <dbReference type="SAM" id="MobiDB-lite"/>
    </source>
</evidence>
<dbReference type="Gene3D" id="3.80.10.10">
    <property type="entry name" value="Ribonuclease Inhibitor"/>
    <property type="match status" value="1"/>
</dbReference>